<dbReference type="PROSITE" id="PS00356">
    <property type="entry name" value="HTH_LACI_1"/>
    <property type="match status" value="1"/>
</dbReference>
<dbReference type="GO" id="GO:0000976">
    <property type="term" value="F:transcription cis-regulatory region binding"/>
    <property type="evidence" value="ECO:0007669"/>
    <property type="project" value="TreeGrafter"/>
</dbReference>
<dbReference type="GO" id="GO:0003700">
    <property type="term" value="F:DNA-binding transcription factor activity"/>
    <property type="evidence" value="ECO:0007669"/>
    <property type="project" value="TreeGrafter"/>
</dbReference>
<dbReference type="InterPro" id="IPR028082">
    <property type="entry name" value="Peripla_BP_I"/>
</dbReference>
<sequence>MSRTARTRPTLEEVAAAAGVGRGTASRVINGSAQVSERARQAVEDAIAELGYVPNPAARTLKTQRTDAVALVIAESEERVFGEPFFAGVIRGIGTALSQARLQLVLLLAHTAQRGGQLDDYLTRQHVDGVLLLSLHDDDTLPERIRARGLPVVLGGRATEHQQGAFVDADNAMGARLAVDHLVARGRSRIATIAGPADMVVGRTRHQGYLDGLRAAGLAADASLVEHGDFSLDSGEAAMHQLLARRPDLDAVFAANDLMAAGALHVLREAGRAVPGDVSVVGFDDAPLAASTHPPLTTVHQSPDLMGREMVALLLDSMAHPDAPATPRLLETRLVVRASS</sequence>
<dbReference type="InterPro" id="IPR000843">
    <property type="entry name" value="HTH_LacI"/>
</dbReference>
<dbReference type="SUPFAM" id="SSF53822">
    <property type="entry name" value="Periplasmic binding protein-like I"/>
    <property type="match status" value="1"/>
</dbReference>
<name>A0A6L7EUI9_9ACTN</name>
<dbReference type="Pfam" id="PF13377">
    <property type="entry name" value="Peripla_BP_3"/>
    <property type="match status" value="1"/>
</dbReference>
<keyword evidence="1" id="KW-0805">Transcription regulation</keyword>
<dbReference type="PANTHER" id="PTHR30146:SF109">
    <property type="entry name" value="HTH-TYPE TRANSCRIPTIONAL REGULATOR GALS"/>
    <property type="match status" value="1"/>
</dbReference>
<dbReference type="InterPro" id="IPR010982">
    <property type="entry name" value="Lambda_DNA-bd_dom_sf"/>
</dbReference>
<dbReference type="EMBL" id="WUEK01000007">
    <property type="protein sequence ID" value="MXG90380.1"/>
    <property type="molecule type" value="Genomic_DNA"/>
</dbReference>
<comment type="caution">
    <text evidence="5">The sequence shown here is derived from an EMBL/GenBank/DDBJ whole genome shotgun (WGS) entry which is preliminary data.</text>
</comment>
<gene>
    <name evidence="5" type="ORF">GRQ65_12560</name>
</gene>
<dbReference type="AlphaFoldDB" id="A0A6L7EUI9"/>
<dbReference type="CDD" id="cd01392">
    <property type="entry name" value="HTH_LacI"/>
    <property type="match status" value="1"/>
</dbReference>
<accession>A0A6L7EUI9</accession>
<dbReference type="CDD" id="cd06267">
    <property type="entry name" value="PBP1_LacI_sugar_binding-like"/>
    <property type="match status" value="1"/>
</dbReference>
<proteinExistence type="predicted"/>
<protein>
    <submittedName>
        <fullName evidence="5">LacI family DNA-binding transcriptional regulator</fullName>
    </submittedName>
</protein>
<dbReference type="Pfam" id="PF00356">
    <property type="entry name" value="LacI"/>
    <property type="match status" value="1"/>
</dbReference>
<evidence type="ECO:0000256" key="1">
    <source>
        <dbReference type="ARBA" id="ARBA00023015"/>
    </source>
</evidence>
<dbReference type="SUPFAM" id="SSF47413">
    <property type="entry name" value="lambda repressor-like DNA-binding domains"/>
    <property type="match status" value="1"/>
</dbReference>
<evidence type="ECO:0000259" key="4">
    <source>
        <dbReference type="PROSITE" id="PS50932"/>
    </source>
</evidence>
<dbReference type="Proteomes" id="UP000473325">
    <property type="component" value="Unassembled WGS sequence"/>
</dbReference>
<reference evidence="5 6" key="1">
    <citation type="submission" date="2019-12" db="EMBL/GenBank/DDBJ databases">
        <authorList>
            <person name="Kun Z."/>
        </authorList>
    </citation>
    <scope>NUCLEOTIDE SEQUENCE [LARGE SCALE GENOMIC DNA]</scope>
    <source>
        <strain evidence="5 6">YIM 123512</strain>
    </source>
</reference>
<evidence type="ECO:0000313" key="5">
    <source>
        <dbReference type="EMBL" id="MXG90380.1"/>
    </source>
</evidence>
<feature type="domain" description="HTH lacI-type" evidence="4">
    <location>
        <begin position="9"/>
        <end position="63"/>
    </location>
</feature>
<dbReference type="Gene3D" id="1.10.260.40">
    <property type="entry name" value="lambda repressor-like DNA-binding domains"/>
    <property type="match status" value="1"/>
</dbReference>
<keyword evidence="6" id="KW-1185">Reference proteome</keyword>
<keyword evidence="3" id="KW-0804">Transcription</keyword>
<dbReference type="RefSeq" id="WP_160878320.1">
    <property type="nucleotide sequence ID" value="NZ_WUEK01000007.1"/>
</dbReference>
<dbReference type="PROSITE" id="PS50932">
    <property type="entry name" value="HTH_LACI_2"/>
    <property type="match status" value="1"/>
</dbReference>
<dbReference type="InterPro" id="IPR046335">
    <property type="entry name" value="LacI/GalR-like_sensor"/>
</dbReference>
<evidence type="ECO:0000313" key="6">
    <source>
        <dbReference type="Proteomes" id="UP000473325"/>
    </source>
</evidence>
<evidence type="ECO:0000256" key="3">
    <source>
        <dbReference type="ARBA" id="ARBA00023163"/>
    </source>
</evidence>
<organism evidence="5 6">
    <name type="scientific">Nocardioides flavescens</name>
    <dbReference type="NCBI Taxonomy" id="2691959"/>
    <lineage>
        <taxon>Bacteria</taxon>
        <taxon>Bacillati</taxon>
        <taxon>Actinomycetota</taxon>
        <taxon>Actinomycetes</taxon>
        <taxon>Propionibacteriales</taxon>
        <taxon>Nocardioidaceae</taxon>
        <taxon>Nocardioides</taxon>
    </lineage>
</organism>
<dbReference type="SMART" id="SM00354">
    <property type="entry name" value="HTH_LACI"/>
    <property type="match status" value="1"/>
</dbReference>
<keyword evidence="2 5" id="KW-0238">DNA-binding</keyword>
<evidence type="ECO:0000256" key="2">
    <source>
        <dbReference type="ARBA" id="ARBA00023125"/>
    </source>
</evidence>
<dbReference type="PANTHER" id="PTHR30146">
    <property type="entry name" value="LACI-RELATED TRANSCRIPTIONAL REPRESSOR"/>
    <property type="match status" value="1"/>
</dbReference>
<dbReference type="Gene3D" id="3.40.50.2300">
    <property type="match status" value="2"/>
</dbReference>